<sequence length="119" mass="13318">MAELGNCRWHGVVLGSLKQWIDAMARIGIDGGVVFFWRRVHGAALNGDADRAAMGSWNWDFNAAVRQWFVMGLWLRQSWVLHGGMAKLMGVVVICSEVEADWLGLQFMVDDGHGDELED</sequence>
<accession>A0AAW1VG40</accession>
<evidence type="ECO:0000313" key="2">
    <source>
        <dbReference type="Proteomes" id="UP001457282"/>
    </source>
</evidence>
<organism evidence="1 2">
    <name type="scientific">Rubus argutus</name>
    <name type="common">Southern blackberry</name>
    <dbReference type="NCBI Taxonomy" id="59490"/>
    <lineage>
        <taxon>Eukaryota</taxon>
        <taxon>Viridiplantae</taxon>
        <taxon>Streptophyta</taxon>
        <taxon>Embryophyta</taxon>
        <taxon>Tracheophyta</taxon>
        <taxon>Spermatophyta</taxon>
        <taxon>Magnoliopsida</taxon>
        <taxon>eudicotyledons</taxon>
        <taxon>Gunneridae</taxon>
        <taxon>Pentapetalae</taxon>
        <taxon>rosids</taxon>
        <taxon>fabids</taxon>
        <taxon>Rosales</taxon>
        <taxon>Rosaceae</taxon>
        <taxon>Rosoideae</taxon>
        <taxon>Rosoideae incertae sedis</taxon>
        <taxon>Rubus</taxon>
    </lineage>
</organism>
<gene>
    <name evidence="1" type="ORF">M0R45_001741</name>
</gene>
<evidence type="ECO:0000313" key="1">
    <source>
        <dbReference type="EMBL" id="KAK9902321.1"/>
    </source>
</evidence>
<protein>
    <submittedName>
        <fullName evidence="1">Uncharacterized protein</fullName>
    </submittedName>
</protein>
<keyword evidence="2" id="KW-1185">Reference proteome</keyword>
<dbReference type="Proteomes" id="UP001457282">
    <property type="component" value="Unassembled WGS sequence"/>
</dbReference>
<dbReference type="AlphaFoldDB" id="A0AAW1VG40"/>
<proteinExistence type="predicted"/>
<name>A0AAW1VG40_RUBAR</name>
<comment type="caution">
    <text evidence="1">The sequence shown here is derived from an EMBL/GenBank/DDBJ whole genome shotgun (WGS) entry which is preliminary data.</text>
</comment>
<reference evidence="1 2" key="1">
    <citation type="journal article" date="2023" name="G3 (Bethesda)">
        <title>A chromosome-length genome assembly and annotation of blackberry (Rubus argutus, cv. 'Hillquist').</title>
        <authorList>
            <person name="Bruna T."/>
            <person name="Aryal R."/>
            <person name="Dudchenko O."/>
            <person name="Sargent D.J."/>
            <person name="Mead D."/>
            <person name="Buti M."/>
            <person name="Cavallini A."/>
            <person name="Hytonen T."/>
            <person name="Andres J."/>
            <person name="Pham M."/>
            <person name="Weisz D."/>
            <person name="Mascagni F."/>
            <person name="Usai G."/>
            <person name="Natali L."/>
            <person name="Bassil N."/>
            <person name="Fernandez G.E."/>
            <person name="Lomsadze A."/>
            <person name="Armour M."/>
            <person name="Olukolu B."/>
            <person name="Poorten T."/>
            <person name="Britton C."/>
            <person name="Davik J."/>
            <person name="Ashrafi H."/>
            <person name="Aiden E.L."/>
            <person name="Borodovsky M."/>
            <person name="Worthington M."/>
        </authorList>
    </citation>
    <scope>NUCLEOTIDE SEQUENCE [LARGE SCALE GENOMIC DNA]</scope>
    <source>
        <strain evidence="1">PI 553951</strain>
    </source>
</reference>
<dbReference type="EMBL" id="JBEDUW010000263">
    <property type="protein sequence ID" value="KAK9902321.1"/>
    <property type="molecule type" value="Genomic_DNA"/>
</dbReference>